<keyword evidence="1" id="KW-0732">Signal</keyword>
<dbReference type="RefSeq" id="WP_208649667.1">
    <property type="nucleotide sequence ID" value="NZ_CP036528.1"/>
</dbReference>
<dbReference type="PROSITE" id="PS51257">
    <property type="entry name" value="PROKAR_LIPOPROTEIN"/>
    <property type="match status" value="1"/>
</dbReference>
<organism evidence="2 3">
    <name type="scientific">Ureibacillus thermophilus</name>
    <dbReference type="NCBI Taxonomy" id="367743"/>
    <lineage>
        <taxon>Bacteria</taxon>
        <taxon>Bacillati</taxon>
        <taxon>Bacillota</taxon>
        <taxon>Bacilli</taxon>
        <taxon>Bacillales</taxon>
        <taxon>Caryophanaceae</taxon>
        <taxon>Ureibacillus</taxon>
    </lineage>
</organism>
<dbReference type="InterPro" id="IPR038404">
    <property type="entry name" value="TRAP_DctP_sf"/>
</dbReference>
<evidence type="ECO:0000256" key="1">
    <source>
        <dbReference type="SAM" id="SignalP"/>
    </source>
</evidence>
<dbReference type="EMBL" id="CP036528">
    <property type="protein sequence ID" value="QBK25975.1"/>
    <property type="molecule type" value="Genomic_DNA"/>
</dbReference>
<name>A0A4P6UTW4_9BACL</name>
<proteinExistence type="predicted"/>
<feature type="signal peptide" evidence="1">
    <location>
        <begin position="1"/>
        <end position="20"/>
    </location>
</feature>
<dbReference type="AlphaFoldDB" id="A0A4P6UTW4"/>
<dbReference type="Gene3D" id="3.40.190.170">
    <property type="entry name" value="Bacterial extracellular solute-binding protein, family 7"/>
    <property type="match status" value="1"/>
</dbReference>
<keyword evidence="3" id="KW-1185">Reference proteome</keyword>
<feature type="chain" id="PRO_5038378701" evidence="1">
    <location>
        <begin position="21"/>
        <end position="96"/>
    </location>
</feature>
<accession>A0A4P6UTW4</accession>
<sequence length="96" mass="10622">MKRKTLFYVLTLVIAMILLAACGSSSDDSSSGSDSNNAGSEEKTYTFKLGHEAKEGHVKYATAEKFKEELEARSNLLNDIQYNYGYPLSMSSAFIH</sequence>
<evidence type="ECO:0000313" key="3">
    <source>
        <dbReference type="Proteomes" id="UP000291151"/>
    </source>
</evidence>
<protein>
    <submittedName>
        <fullName evidence="2">Uncharacterized protein</fullName>
    </submittedName>
</protein>
<reference evidence="2 3" key="1">
    <citation type="submission" date="2019-02" db="EMBL/GenBank/DDBJ databases">
        <title>Ureibacillus thermophilus.</title>
        <authorList>
            <person name="Sunny J.S."/>
            <person name="Natarajan A."/>
            <person name="Saleena L.M."/>
        </authorList>
    </citation>
    <scope>NUCLEOTIDE SEQUENCE [LARGE SCALE GENOMIC DNA]</scope>
    <source>
        <strain evidence="2 3">LM102</strain>
    </source>
</reference>
<dbReference type="Proteomes" id="UP000291151">
    <property type="component" value="Chromosome"/>
</dbReference>
<gene>
    <name evidence="2" type="ORF">DKZ56_08950</name>
</gene>
<dbReference type="KEGG" id="uth:DKZ56_08950"/>
<evidence type="ECO:0000313" key="2">
    <source>
        <dbReference type="EMBL" id="QBK25975.1"/>
    </source>
</evidence>